<reference evidence="1 2" key="1">
    <citation type="submission" date="2019-02" db="EMBL/GenBank/DDBJ databases">
        <title>The genomic architecture of introgression among sibling species of bacteria.</title>
        <authorList>
            <person name="Cavassim M.I.A."/>
            <person name="Moeskjaer S."/>
            <person name="Moslemi C."/>
            <person name="Fields B."/>
            <person name="Bachmann A."/>
            <person name="Vilhjalmsson B."/>
            <person name="Schierup M.H."/>
            <person name="Young J.P.W."/>
            <person name="Andersen S.U."/>
        </authorList>
    </citation>
    <scope>NUCLEOTIDE SEQUENCE [LARGE SCALE GENOMIC DNA]</scope>
    <source>
        <strain evidence="1 2">SM51</strain>
        <plasmid evidence="1">pSM51_Rh02</plasmid>
    </source>
</reference>
<evidence type="ECO:0000313" key="2">
    <source>
        <dbReference type="Proteomes" id="UP000291302"/>
    </source>
</evidence>
<protein>
    <submittedName>
        <fullName evidence="1">Uncharacterized protein</fullName>
    </submittedName>
</protein>
<dbReference type="EMBL" id="SILG01000003">
    <property type="protein sequence ID" value="TBE60853.1"/>
    <property type="molecule type" value="Genomic_DNA"/>
</dbReference>
<proteinExistence type="predicted"/>
<gene>
    <name evidence="1" type="ORF">ELH03_28860</name>
</gene>
<evidence type="ECO:0000313" key="1">
    <source>
        <dbReference type="EMBL" id="TBE60853.1"/>
    </source>
</evidence>
<organism evidence="1 2">
    <name type="scientific">Rhizobium beringeri</name>
    <dbReference type="NCBI Taxonomy" id="3019934"/>
    <lineage>
        <taxon>Bacteria</taxon>
        <taxon>Pseudomonadati</taxon>
        <taxon>Pseudomonadota</taxon>
        <taxon>Alphaproteobacteria</taxon>
        <taxon>Hyphomicrobiales</taxon>
        <taxon>Rhizobiaceae</taxon>
        <taxon>Rhizobium/Agrobacterium group</taxon>
        <taxon>Rhizobium</taxon>
    </lineage>
</organism>
<dbReference type="RefSeq" id="WP_128404453.1">
    <property type="nucleotide sequence ID" value="NZ_SILG01000003.1"/>
</dbReference>
<keyword evidence="1" id="KW-0614">Plasmid</keyword>
<sequence>MTALLLPAVVRFFSKACRTSSRGRLFRFGPRKYRTAPKRPLAIIAYGVIISGNSPVYSQIFFRALAGPASPQARTDKPVDTKLVVQLCNRMDTAAAEQAGQDRLPQ</sequence>
<keyword evidence="2" id="KW-1185">Reference proteome</keyword>
<accession>A0ABY1XMP9</accession>
<name>A0ABY1XMP9_9HYPH</name>
<geneLocation type="plasmid" evidence="1">
    <name>pSM51_Rh02</name>
</geneLocation>
<comment type="caution">
    <text evidence="1">The sequence shown here is derived from an EMBL/GenBank/DDBJ whole genome shotgun (WGS) entry which is preliminary data.</text>
</comment>
<dbReference type="Proteomes" id="UP000291302">
    <property type="component" value="Unassembled WGS sequence"/>
</dbReference>